<dbReference type="GeneID" id="43586659"/>
<dbReference type="SUPFAM" id="SSF81383">
    <property type="entry name" value="F-box domain"/>
    <property type="match status" value="1"/>
</dbReference>
<dbReference type="InterPro" id="IPR001810">
    <property type="entry name" value="F-box_dom"/>
</dbReference>
<dbReference type="EMBL" id="CP144053">
    <property type="protein sequence ID" value="WWD17073.1"/>
    <property type="molecule type" value="Genomic_DNA"/>
</dbReference>
<keyword evidence="4" id="KW-1185">Reference proteome</keyword>
<dbReference type="AlphaFoldDB" id="A0AAJ8LEE6"/>
<feature type="domain" description="F-box" evidence="2">
    <location>
        <begin position="78"/>
        <end position="108"/>
    </location>
</feature>
<proteinExistence type="predicted"/>
<organism evidence="3 4">
    <name type="scientific">Kwoniella shandongensis</name>
    <dbReference type="NCBI Taxonomy" id="1734106"/>
    <lineage>
        <taxon>Eukaryota</taxon>
        <taxon>Fungi</taxon>
        <taxon>Dikarya</taxon>
        <taxon>Basidiomycota</taxon>
        <taxon>Agaricomycotina</taxon>
        <taxon>Tremellomycetes</taxon>
        <taxon>Tremellales</taxon>
        <taxon>Cryptococcaceae</taxon>
        <taxon>Kwoniella</taxon>
    </lineage>
</organism>
<evidence type="ECO:0000313" key="4">
    <source>
        <dbReference type="Proteomes" id="UP000322225"/>
    </source>
</evidence>
<protein>
    <recommendedName>
        <fullName evidence="2">F-box domain-containing protein</fullName>
    </recommendedName>
</protein>
<dbReference type="Proteomes" id="UP000322225">
    <property type="component" value="Chromosome 3"/>
</dbReference>
<gene>
    <name evidence="3" type="ORF">CI109_101510</name>
</gene>
<evidence type="ECO:0000313" key="3">
    <source>
        <dbReference type="EMBL" id="WWD17073.1"/>
    </source>
</evidence>
<dbReference type="KEGG" id="ksn:43586659"/>
<name>A0AAJ8LEE6_9TREE</name>
<dbReference type="RefSeq" id="XP_031863482.2">
    <property type="nucleotide sequence ID" value="XM_032002545.2"/>
</dbReference>
<evidence type="ECO:0000259" key="2">
    <source>
        <dbReference type="Pfam" id="PF12937"/>
    </source>
</evidence>
<dbReference type="Pfam" id="PF12937">
    <property type="entry name" value="F-box-like"/>
    <property type="match status" value="1"/>
</dbReference>
<accession>A0AAJ8LEE6</accession>
<evidence type="ECO:0000256" key="1">
    <source>
        <dbReference type="SAM" id="MobiDB-lite"/>
    </source>
</evidence>
<dbReference type="CDD" id="cd09917">
    <property type="entry name" value="F-box_SF"/>
    <property type="match status" value="1"/>
</dbReference>
<feature type="region of interest" description="Disordered" evidence="1">
    <location>
        <begin position="567"/>
        <end position="595"/>
    </location>
</feature>
<dbReference type="InterPro" id="IPR036047">
    <property type="entry name" value="F-box-like_dom_sf"/>
</dbReference>
<reference evidence="3" key="1">
    <citation type="submission" date="2017-08" db="EMBL/GenBank/DDBJ databases">
        <authorList>
            <person name="Cuomo C."/>
            <person name="Billmyre B."/>
            <person name="Heitman J."/>
        </authorList>
    </citation>
    <scope>NUCLEOTIDE SEQUENCE</scope>
    <source>
        <strain evidence="3">CBS 12478</strain>
    </source>
</reference>
<sequence>MSGDRHINLFLSINQSSNPYLLPSTSLSTLRSDPRFCFFALSIHYPSSLFEAQRTLRPNMSTSSPNNPSSILCLDATLIIDILSELAPPDLIACASVCRLFNEIIVDSLRLQVILRHHLYQTTHKDDARTDISSLDDRNRERQFPPDIALHRLVTRETNLDQLTPRVTSFDIPKDQLLHSISGKCIVTQPGEDSDTTTKSGRHILCTVWTDGKPKRVTVDFVPFTDLFELDIQQDVVVVQEEEYGLDRTKTNVHLRFVHLFNETEEAMPREVGYLRIREKDWQRGEPHNISLAPNRKVMMWCDGIVRIYDWRDGTYVGRLPPARLTHPSFFWESNLGMVWVDSKTVIGLDLPHGDDSIIDSSLAVFDIEDIRKQDSPVPLLLELPFNRDKLPQLVRQLVRLPSETSTITFSDEEPYIQREGPYRLLVTSSEFVIDDSQEMRLVVVLLTDSIDQLRALRERKRRSNGRPHRSNLAGDHRVWELEDDPFQTIDRLSFDEWKHKSMVWVEPKKSRSWFQGFYEAQHGLRLLDYDLLELQHNGNLKLTMFDYNQRKLRWEHLNDGQSVTLGGGKGGVAPKTVAQSEQKAGKNRRQPSNYEKIVIAPTADQLGSVKISGEFSLGQKGRAKTFIFEGQRIAVQQQDHGKIWLFDFGAIDTDSEESEAEGSSTAGEGEGEDVEMSSETAVQPGQRRGWWNQK</sequence>
<reference evidence="3" key="2">
    <citation type="submission" date="2024-01" db="EMBL/GenBank/DDBJ databases">
        <title>Comparative genomics of Cryptococcus and Kwoniella reveals pathogenesis evolution and contrasting modes of karyotype evolution via chromosome fusion or intercentromeric recombination.</title>
        <authorList>
            <person name="Coelho M.A."/>
            <person name="David-Palma M."/>
            <person name="Shea T."/>
            <person name="Bowers K."/>
            <person name="McGinley-Smith S."/>
            <person name="Mohammad A.W."/>
            <person name="Gnirke A."/>
            <person name="Yurkov A.M."/>
            <person name="Nowrousian M."/>
            <person name="Sun S."/>
            <person name="Cuomo C.A."/>
            <person name="Heitman J."/>
        </authorList>
    </citation>
    <scope>NUCLEOTIDE SEQUENCE</scope>
    <source>
        <strain evidence="3">CBS 12478</strain>
    </source>
</reference>
<feature type="region of interest" description="Disordered" evidence="1">
    <location>
        <begin position="655"/>
        <end position="695"/>
    </location>
</feature>